<dbReference type="NCBIfam" id="NF009150">
    <property type="entry name" value="PRK12497.1-3"/>
    <property type="match status" value="1"/>
</dbReference>
<dbReference type="HAMAP" id="MF_00048">
    <property type="entry name" value="UPF0102"/>
    <property type="match status" value="1"/>
</dbReference>
<dbReference type="SUPFAM" id="SSF52980">
    <property type="entry name" value="Restriction endonuclease-like"/>
    <property type="match status" value="1"/>
</dbReference>
<dbReference type="InterPro" id="IPR011335">
    <property type="entry name" value="Restrct_endonuc-II-like"/>
</dbReference>
<dbReference type="AlphaFoldDB" id="A0A6J7I8Z2"/>
<accession>A0A6J7I8Z2</accession>
<dbReference type="InterPro" id="IPR011856">
    <property type="entry name" value="tRNA_endonuc-like_dom_sf"/>
</dbReference>
<dbReference type="Gene3D" id="3.40.1350.10">
    <property type="match status" value="1"/>
</dbReference>
<gene>
    <name evidence="1" type="ORF">UFOPK3720_00531</name>
</gene>
<dbReference type="NCBIfam" id="NF009154">
    <property type="entry name" value="PRK12497.3-3"/>
    <property type="match status" value="1"/>
</dbReference>
<dbReference type="PANTHER" id="PTHR34039:SF1">
    <property type="entry name" value="UPF0102 PROTEIN YRAN"/>
    <property type="match status" value="1"/>
</dbReference>
<reference evidence="1" key="1">
    <citation type="submission" date="2020-05" db="EMBL/GenBank/DDBJ databases">
        <authorList>
            <person name="Chiriac C."/>
            <person name="Salcher M."/>
            <person name="Ghai R."/>
            <person name="Kavagutti S V."/>
        </authorList>
    </citation>
    <scope>NUCLEOTIDE SEQUENCE</scope>
</reference>
<dbReference type="CDD" id="cd20736">
    <property type="entry name" value="PoNe_Nuclease"/>
    <property type="match status" value="1"/>
</dbReference>
<dbReference type="GO" id="GO:0003676">
    <property type="term" value="F:nucleic acid binding"/>
    <property type="evidence" value="ECO:0007669"/>
    <property type="project" value="InterPro"/>
</dbReference>
<dbReference type="InterPro" id="IPR003509">
    <property type="entry name" value="UPF0102_YraN-like"/>
</dbReference>
<proteinExistence type="inferred from homology"/>
<dbReference type="PANTHER" id="PTHR34039">
    <property type="entry name" value="UPF0102 PROTEIN YRAN"/>
    <property type="match status" value="1"/>
</dbReference>
<dbReference type="EMBL" id="CAFBNB010000075">
    <property type="protein sequence ID" value="CAB4927034.1"/>
    <property type="molecule type" value="Genomic_DNA"/>
</dbReference>
<evidence type="ECO:0000313" key="1">
    <source>
        <dbReference type="EMBL" id="CAB4927034.1"/>
    </source>
</evidence>
<organism evidence="1">
    <name type="scientific">freshwater metagenome</name>
    <dbReference type="NCBI Taxonomy" id="449393"/>
    <lineage>
        <taxon>unclassified sequences</taxon>
        <taxon>metagenomes</taxon>
        <taxon>ecological metagenomes</taxon>
    </lineage>
</organism>
<name>A0A6J7I8Z2_9ZZZZ</name>
<sequence length="118" mass="13114">MRRTSALGRYGEEVATRHIEGVGLTVVERNWRCSEGEIDIVARDGSTLVVVEVKTRSSLAFGHPAESITPRKLRRLRHLAFRWLTEHQVHAPSIRVDVISVIQGVSGAPTVEHLLGVE</sequence>
<dbReference type="Pfam" id="PF02021">
    <property type="entry name" value="UPF0102"/>
    <property type="match status" value="1"/>
</dbReference>
<protein>
    <submittedName>
        <fullName evidence="1">Unannotated protein</fullName>
    </submittedName>
</protein>